<gene>
    <name evidence="1" type="ORF">PSON_ATCC_30995.1.T0860183</name>
</gene>
<sequence length="330" mass="39462">MGNQCKGSKESNTMEYKSNLNLIEFIYELIQKLIESQEYTENVEELKKLLIFVESIDQIQQAQFLENDHFIALQKIKQRSKNGQKKIQEKIKELGLINLQESQLILNEYNLSNLQFQDLYNSINTLEYQMSPIIEHSIVLKNKQTYADNKEIVCEKQLYQMFTKICNKKFIIFQLIDFWITEIKSKNLKLIITIASLIINEIYSVIKQIKIPEKIFEILIIWMVQVIVFNISKPINELKKPEHLLDFIFYYKCPIEKMMILFAQQKLLKIQYVIRDTDDLADRIDETLKKYPRASLLKSETQCILDYVHENWFVSLYYTVRIWHVISNRF</sequence>
<proteinExistence type="predicted"/>
<keyword evidence="2" id="KW-1185">Reference proteome</keyword>
<dbReference type="EMBL" id="CAJJDN010000086">
    <property type="protein sequence ID" value="CAD8106389.1"/>
    <property type="molecule type" value="Genomic_DNA"/>
</dbReference>
<protein>
    <submittedName>
        <fullName evidence="1">Uncharacterized protein</fullName>
    </submittedName>
</protein>
<dbReference type="Proteomes" id="UP000692954">
    <property type="component" value="Unassembled WGS sequence"/>
</dbReference>
<name>A0A8S1PV02_9CILI</name>
<evidence type="ECO:0000313" key="2">
    <source>
        <dbReference type="Proteomes" id="UP000692954"/>
    </source>
</evidence>
<evidence type="ECO:0000313" key="1">
    <source>
        <dbReference type="EMBL" id="CAD8106389.1"/>
    </source>
</evidence>
<organism evidence="1 2">
    <name type="scientific">Paramecium sonneborni</name>
    <dbReference type="NCBI Taxonomy" id="65129"/>
    <lineage>
        <taxon>Eukaryota</taxon>
        <taxon>Sar</taxon>
        <taxon>Alveolata</taxon>
        <taxon>Ciliophora</taxon>
        <taxon>Intramacronucleata</taxon>
        <taxon>Oligohymenophorea</taxon>
        <taxon>Peniculida</taxon>
        <taxon>Parameciidae</taxon>
        <taxon>Paramecium</taxon>
    </lineage>
</organism>
<reference evidence="1" key="1">
    <citation type="submission" date="2021-01" db="EMBL/GenBank/DDBJ databases">
        <authorList>
            <consortium name="Genoscope - CEA"/>
            <person name="William W."/>
        </authorList>
    </citation>
    <scope>NUCLEOTIDE SEQUENCE</scope>
</reference>
<comment type="caution">
    <text evidence="1">The sequence shown here is derived from an EMBL/GenBank/DDBJ whole genome shotgun (WGS) entry which is preliminary data.</text>
</comment>
<accession>A0A8S1PV02</accession>
<dbReference type="OrthoDB" id="304961at2759"/>
<dbReference type="AlphaFoldDB" id="A0A8S1PV02"/>